<comment type="caution">
    <text evidence="3">The sequence shown here is derived from an EMBL/GenBank/DDBJ whole genome shotgun (WGS) entry which is preliminary data.</text>
</comment>
<feature type="region of interest" description="Disordered" evidence="1">
    <location>
        <begin position="1"/>
        <end position="49"/>
    </location>
</feature>
<evidence type="ECO:0000256" key="2">
    <source>
        <dbReference type="SAM" id="Phobius"/>
    </source>
</evidence>
<sequence>MPDPPTAPAPTPAPTDPPETASPEPLPAKLAEAVSTDPDTPMTAEQVGPAWMRTDPTVRAAQDAAADPGGESDVISGAPVGDSPPWQSPADPTTQVMGEGEAPSAGHFPVVIFVILILGIIIAIGVFLFAQGSLPFGG</sequence>
<name>A0A1G1WJ68_9BACT</name>
<dbReference type="Proteomes" id="UP000176645">
    <property type="component" value="Unassembled WGS sequence"/>
</dbReference>
<evidence type="ECO:0000256" key="1">
    <source>
        <dbReference type="SAM" id="MobiDB-lite"/>
    </source>
</evidence>
<reference evidence="3 4" key="1">
    <citation type="journal article" date="2016" name="Nat. Commun.">
        <title>Thousands of microbial genomes shed light on interconnected biogeochemical processes in an aquifer system.</title>
        <authorList>
            <person name="Anantharaman K."/>
            <person name="Brown C.T."/>
            <person name="Hug L.A."/>
            <person name="Sharon I."/>
            <person name="Castelle C.J."/>
            <person name="Probst A.J."/>
            <person name="Thomas B.C."/>
            <person name="Singh A."/>
            <person name="Wilkins M.J."/>
            <person name="Karaoz U."/>
            <person name="Brodie E.L."/>
            <person name="Williams K.H."/>
            <person name="Hubbard S.S."/>
            <person name="Banfield J.F."/>
        </authorList>
    </citation>
    <scope>NUCLEOTIDE SEQUENCE [LARGE SCALE GENOMIC DNA]</scope>
</reference>
<keyword evidence="2" id="KW-1133">Transmembrane helix</keyword>
<feature type="region of interest" description="Disordered" evidence="1">
    <location>
        <begin position="62"/>
        <end position="101"/>
    </location>
</feature>
<feature type="transmembrane region" description="Helical" evidence="2">
    <location>
        <begin position="107"/>
        <end position="130"/>
    </location>
</feature>
<proteinExistence type="predicted"/>
<gene>
    <name evidence="3" type="ORF">A2Z42_00770</name>
</gene>
<keyword evidence="2" id="KW-0812">Transmembrane</keyword>
<evidence type="ECO:0000313" key="3">
    <source>
        <dbReference type="EMBL" id="OGY27641.1"/>
    </source>
</evidence>
<protein>
    <submittedName>
        <fullName evidence="3">Uncharacterized protein</fullName>
    </submittedName>
</protein>
<dbReference type="AlphaFoldDB" id="A0A1G1WJ68"/>
<keyword evidence="2" id="KW-0472">Membrane</keyword>
<dbReference type="EMBL" id="MHCU01000028">
    <property type="protein sequence ID" value="OGY27641.1"/>
    <property type="molecule type" value="Genomic_DNA"/>
</dbReference>
<evidence type="ECO:0000313" key="4">
    <source>
        <dbReference type="Proteomes" id="UP000176645"/>
    </source>
</evidence>
<accession>A0A1G1WJ68</accession>
<organism evidence="3 4">
    <name type="scientific">Candidatus Woykebacteria bacterium RBG_19FT_COMBO_43_10</name>
    <dbReference type="NCBI Taxonomy" id="1802598"/>
    <lineage>
        <taxon>Bacteria</taxon>
        <taxon>Candidatus Woykeibacteriota</taxon>
    </lineage>
</organism>
<feature type="compositionally biased region" description="Pro residues" evidence="1">
    <location>
        <begin position="1"/>
        <end position="17"/>
    </location>
</feature>